<feature type="region of interest" description="Disordered" evidence="1">
    <location>
        <begin position="1"/>
        <end position="73"/>
    </location>
</feature>
<dbReference type="AlphaFoldDB" id="A0A6G6GJQ3"/>
<feature type="compositionally biased region" description="Polar residues" evidence="1">
    <location>
        <begin position="58"/>
        <end position="73"/>
    </location>
</feature>
<gene>
    <name evidence="2" type="ORF">G5B37_04280</name>
</gene>
<keyword evidence="3" id="KW-1185">Reference proteome</keyword>
<proteinExistence type="predicted"/>
<sequence>MKKNKVAPMLDPKKKNEQRITNQDYPGEPNAKPDTSKRPQKQDPDKVPESNDPAGYNNDGNIKETPSGQRDKK</sequence>
<dbReference type="RefSeq" id="WP_164678833.1">
    <property type="nucleotide sequence ID" value="NZ_CP049057.1"/>
</dbReference>
<evidence type="ECO:0000313" key="2">
    <source>
        <dbReference type="EMBL" id="QIE58805.1"/>
    </source>
</evidence>
<name>A0A6G6GJQ3_9FLAO</name>
<organism evidence="2 3">
    <name type="scientific">Rasiella rasia</name>
    <dbReference type="NCBI Taxonomy" id="2744027"/>
    <lineage>
        <taxon>Bacteria</taxon>
        <taxon>Pseudomonadati</taxon>
        <taxon>Bacteroidota</taxon>
        <taxon>Flavobacteriia</taxon>
        <taxon>Flavobacteriales</taxon>
        <taxon>Flavobacteriaceae</taxon>
        <taxon>Rasiella</taxon>
    </lineage>
</organism>
<dbReference type="KEGG" id="mgel:G5B37_04280"/>
<evidence type="ECO:0000256" key="1">
    <source>
        <dbReference type="SAM" id="MobiDB-lite"/>
    </source>
</evidence>
<accession>A0A6G6GJQ3</accession>
<evidence type="ECO:0000313" key="3">
    <source>
        <dbReference type="Proteomes" id="UP000505306"/>
    </source>
</evidence>
<protein>
    <submittedName>
        <fullName evidence="2">Uncharacterized protein</fullName>
    </submittedName>
</protein>
<reference evidence="2 3" key="1">
    <citation type="submission" date="2020-02" db="EMBL/GenBank/DDBJ databases">
        <title>Complete genome sequence of Flavobacteriaceae bacterium.</title>
        <authorList>
            <person name="Kim S.-J."/>
            <person name="Kim Y.-S."/>
            <person name="Kim K.-H."/>
        </authorList>
    </citation>
    <scope>NUCLEOTIDE SEQUENCE [LARGE SCALE GENOMIC DNA]</scope>
    <source>
        <strain evidence="2 3">RR4-40</strain>
    </source>
</reference>
<dbReference type="Proteomes" id="UP000505306">
    <property type="component" value="Chromosome"/>
</dbReference>
<dbReference type="EMBL" id="CP049057">
    <property type="protein sequence ID" value="QIE58805.1"/>
    <property type="molecule type" value="Genomic_DNA"/>
</dbReference>
<feature type="compositionally biased region" description="Basic and acidic residues" evidence="1">
    <location>
        <begin position="34"/>
        <end position="49"/>
    </location>
</feature>